<sequence>MTEIMKAVGLYRYLPASDEQSLQDLQIEKPVPAGRDLLVRVKAVSINPVDVKVRAPKARVEETPKILGWDVAGVVEQTGPDTSLFQVGDEVYYAGSLIRQGGNSEFHLVDERIVGRKPANLDFASAAALPLTAITAWEALFERLAISKQKEANQGKKLLIIGAAGGVGSIALQLAREVGLTVIGTASRPESEAWVRKHGADLVISHYEDFLTQLQKEGIESVDYILCLHSTEKHWKAMEAVIKPLGRICSIVETKEPLDLTLLKNKSITFAWEFMFTRSKYETEDMIEQHRLLDELADWIEQGRIQSTLTETISPINAANLRKAHLKVEENRMIGKLVLENFEG</sequence>
<dbReference type="Proteomes" id="UP000609323">
    <property type="component" value="Unassembled WGS sequence"/>
</dbReference>
<evidence type="ECO:0000313" key="9">
    <source>
        <dbReference type="Proteomes" id="UP000609323"/>
    </source>
</evidence>
<dbReference type="Gene3D" id="3.40.50.720">
    <property type="entry name" value="NAD(P)-binding Rossmann-like Domain"/>
    <property type="match status" value="1"/>
</dbReference>
<dbReference type="CDD" id="cd08252">
    <property type="entry name" value="AL_MDR"/>
    <property type="match status" value="1"/>
</dbReference>
<protein>
    <recommendedName>
        <fullName evidence="6">Zinc-type alcohol dehydrogenase-like protein</fullName>
    </recommendedName>
</protein>
<dbReference type="NCBIfam" id="TIGR02817">
    <property type="entry name" value="adh_fam_1"/>
    <property type="match status" value="1"/>
</dbReference>
<dbReference type="InterPro" id="IPR051603">
    <property type="entry name" value="Zinc-ADH_QOR/CCCR"/>
</dbReference>
<reference evidence="9" key="1">
    <citation type="journal article" date="2019" name="Int. J. Syst. Evol. Microbiol.">
        <title>The Global Catalogue of Microorganisms (GCM) 10K type strain sequencing project: providing services to taxonomists for standard genome sequencing and annotation.</title>
        <authorList>
            <consortium name="The Broad Institute Genomics Platform"/>
            <consortium name="The Broad Institute Genome Sequencing Center for Infectious Disease"/>
            <person name="Wu L."/>
            <person name="Ma J."/>
        </authorList>
    </citation>
    <scope>NUCLEOTIDE SEQUENCE [LARGE SCALE GENOMIC DNA]</scope>
    <source>
        <strain evidence="9">CGMCC 1.15044</strain>
    </source>
</reference>
<comment type="subunit">
    <text evidence="2">Homotetramer.</text>
</comment>
<dbReference type="InterPro" id="IPR013154">
    <property type="entry name" value="ADH-like_N"/>
</dbReference>
<keyword evidence="6" id="KW-0862">Zinc</keyword>
<dbReference type="InterPro" id="IPR002364">
    <property type="entry name" value="Quin_OxRdtase/zeta-crystal_CS"/>
</dbReference>
<dbReference type="InterPro" id="IPR036291">
    <property type="entry name" value="NAD(P)-bd_dom_sf"/>
</dbReference>
<dbReference type="PANTHER" id="PTHR44154">
    <property type="entry name" value="QUINONE OXIDOREDUCTASE"/>
    <property type="match status" value="1"/>
</dbReference>
<dbReference type="SUPFAM" id="SSF50129">
    <property type="entry name" value="GroES-like"/>
    <property type="match status" value="1"/>
</dbReference>
<dbReference type="InterPro" id="IPR020843">
    <property type="entry name" value="ER"/>
</dbReference>
<dbReference type="Pfam" id="PF13602">
    <property type="entry name" value="ADH_zinc_N_2"/>
    <property type="match status" value="1"/>
</dbReference>
<gene>
    <name evidence="8" type="ORF">GCM10010917_18790</name>
</gene>
<dbReference type="Gene3D" id="3.90.180.10">
    <property type="entry name" value="Medium-chain alcohol dehydrogenases, catalytic domain"/>
    <property type="match status" value="1"/>
</dbReference>
<evidence type="ECO:0000256" key="5">
    <source>
        <dbReference type="ARBA" id="ARBA00022884"/>
    </source>
</evidence>
<accession>A0ABQ1G0Q0</accession>
<keyword evidence="9" id="KW-1185">Reference proteome</keyword>
<evidence type="ECO:0000256" key="6">
    <source>
        <dbReference type="RuleBase" id="RU364000"/>
    </source>
</evidence>
<dbReference type="Pfam" id="PF08240">
    <property type="entry name" value="ADH_N"/>
    <property type="match status" value="1"/>
</dbReference>
<keyword evidence="6" id="KW-0560">Oxidoreductase</keyword>
<dbReference type="InterPro" id="IPR014182">
    <property type="entry name" value="ADH_Zn_typ-1"/>
</dbReference>
<organism evidence="8 9">
    <name type="scientific">Paenibacillus physcomitrellae</name>
    <dbReference type="NCBI Taxonomy" id="1619311"/>
    <lineage>
        <taxon>Bacteria</taxon>
        <taxon>Bacillati</taxon>
        <taxon>Bacillota</taxon>
        <taxon>Bacilli</taxon>
        <taxon>Bacillales</taxon>
        <taxon>Paenibacillaceae</taxon>
        <taxon>Paenibacillus</taxon>
    </lineage>
</organism>
<comment type="subcellular location">
    <subcellularLocation>
        <location evidence="1">Cytoplasm</location>
    </subcellularLocation>
</comment>
<evidence type="ECO:0000259" key="7">
    <source>
        <dbReference type="SMART" id="SM00829"/>
    </source>
</evidence>
<dbReference type="PROSITE" id="PS01162">
    <property type="entry name" value="QOR_ZETA_CRYSTAL"/>
    <property type="match status" value="1"/>
</dbReference>
<name>A0ABQ1G0Q0_9BACL</name>
<evidence type="ECO:0000256" key="4">
    <source>
        <dbReference type="ARBA" id="ARBA00022857"/>
    </source>
</evidence>
<keyword evidence="6" id="KW-0479">Metal-binding</keyword>
<comment type="similarity">
    <text evidence="6">Belongs to the zinc-containing alcohol dehydrogenase family. Quinone oxidoreductase subfamily.</text>
</comment>
<proteinExistence type="inferred from homology"/>
<dbReference type="SMART" id="SM00829">
    <property type="entry name" value="PKS_ER"/>
    <property type="match status" value="1"/>
</dbReference>
<keyword evidence="3" id="KW-0963">Cytoplasm</keyword>
<dbReference type="EMBL" id="BMHF01000005">
    <property type="protein sequence ID" value="GGA33797.1"/>
    <property type="molecule type" value="Genomic_DNA"/>
</dbReference>
<evidence type="ECO:0000256" key="2">
    <source>
        <dbReference type="ARBA" id="ARBA00011881"/>
    </source>
</evidence>
<keyword evidence="4" id="KW-0521">NADP</keyword>
<evidence type="ECO:0000313" key="8">
    <source>
        <dbReference type="EMBL" id="GGA33797.1"/>
    </source>
</evidence>
<keyword evidence="5" id="KW-0694">RNA-binding</keyword>
<dbReference type="SUPFAM" id="SSF51735">
    <property type="entry name" value="NAD(P)-binding Rossmann-fold domains"/>
    <property type="match status" value="1"/>
</dbReference>
<evidence type="ECO:0000256" key="1">
    <source>
        <dbReference type="ARBA" id="ARBA00004496"/>
    </source>
</evidence>
<dbReference type="RefSeq" id="WP_229752603.1">
    <property type="nucleotide sequence ID" value="NZ_BMHF01000005.1"/>
</dbReference>
<feature type="domain" description="Enoyl reductase (ER)" evidence="7">
    <location>
        <begin position="20"/>
        <end position="339"/>
    </location>
</feature>
<comment type="caution">
    <text evidence="8">The sequence shown here is derived from an EMBL/GenBank/DDBJ whole genome shotgun (WGS) entry which is preliminary data.</text>
</comment>
<dbReference type="PANTHER" id="PTHR44154:SF1">
    <property type="entry name" value="QUINONE OXIDOREDUCTASE"/>
    <property type="match status" value="1"/>
</dbReference>
<evidence type="ECO:0000256" key="3">
    <source>
        <dbReference type="ARBA" id="ARBA00022490"/>
    </source>
</evidence>
<dbReference type="InterPro" id="IPR011032">
    <property type="entry name" value="GroES-like_sf"/>
</dbReference>